<comment type="subcellular location">
    <subcellularLocation>
        <location evidence="1">Cell membrane</location>
    </subcellularLocation>
</comment>
<keyword evidence="8" id="KW-1185">Reference proteome</keyword>
<keyword evidence="2" id="KW-1003">Cell membrane</keyword>
<evidence type="ECO:0000256" key="2">
    <source>
        <dbReference type="ARBA" id="ARBA00022475"/>
    </source>
</evidence>
<accession>A0ABW6BUG0</accession>
<evidence type="ECO:0000256" key="5">
    <source>
        <dbReference type="ARBA" id="ARBA00023136"/>
    </source>
</evidence>
<dbReference type="PANTHER" id="PTHR43646">
    <property type="entry name" value="GLYCOSYLTRANSFERASE"/>
    <property type="match status" value="1"/>
</dbReference>
<keyword evidence="3" id="KW-0328">Glycosyltransferase</keyword>
<dbReference type="Gene3D" id="3.90.550.10">
    <property type="entry name" value="Spore Coat Polysaccharide Biosynthesis Protein SpsA, Chain A"/>
    <property type="match status" value="1"/>
</dbReference>
<keyword evidence="4" id="KW-0808">Transferase</keyword>
<dbReference type="InterPro" id="IPR029044">
    <property type="entry name" value="Nucleotide-diphossugar_trans"/>
</dbReference>
<evidence type="ECO:0000256" key="1">
    <source>
        <dbReference type="ARBA" id="ARBA00004236"/>
    </source>
</evidence>
<evidence type="ECO:0000259" key="6">
    <source>
        <dbReference type="Pfam" id="PF00535"/>
    </source>
</evidence>
<dbReference type="SUPFAM" id="SSF53448">
    <property type="entry name" value="Nucleotide-diphospho-sugar transferases"/>
    <property type="match status" value="1"/>
</dbReference>
<name>A0ABW6BUG0_9BACT</name>
<evidence type="ECO:0000313" key="8">
    <source>
        <dbReference type="Proteomes" id="UP001597641"/>
    </source>
</evidence>
<sequence length="281" mass="32422">MPSWINQFQYPYKKFEEIPSSVFETISQNLKRVQSSEPAVTILIAAWNEEVNLLHCLSSLSMTVTSIPFEIIVVNNNSTDNTQLVLDKLQVKNLFQKIQGCGPSRQLGIENAKGKYILLADADCFYPACWVDEMMKVLQLPEVVCVYGRYSFIPEPGFPRWKLFFLEKLKDIIAEVRHFKRPFLNAYGISMGFVKEYALRVGYIMHNTRGDDGRLCYDLMQFGKVKQVRSNRARAWTGTRTLQRDGSLGNALRRRIMIELKRINDLFKPLPPHDTKTSLND</sequence>
<dbReference type="CDD" id="cd00761">
    <property type="entry name" value="Glyco_tranf_GTA_type"/>
    <property type="match status" value="1"/>
</dbReference>
<proteinExistence type="predicted"/>
<reference evidence="8" key="1">
    <citation type="journal article" date="2019" name="Int. J. Syst. Evol. Microbiol.">
        <title>The Global Catalogue of Microorganisms (GCM) 10K type strain sequencing project: providing services to taxonomists for standard genome sequencing and annotation.</title>
        <authorList>
            <consortium name="The Broad Institute Genomics Platform"/>
            <consortium name="The Broad Institute Genome Sequencing Center for Infectious Disease"/>
            <person name="Wu L."/>
            <person name="Ma J."/>
        </authorList>
    </citation>
    <scope>NUCLEOTIDE SEQUENCE [LARGE SCALE GENOMIC DNA]</scope>
    <source>
        <strain evidence="8">KCTC 23984</strain>
    </source>
</reference>
<protein>
    <submittedName>
        <fullName evidence="7">Glycosyltransferase family 2 protein</fullName>
    </submittedName>
</protein>
<evidence type="ECO:0000256" key="4">
    <source>
        <dbReference type="ARBA" id="ARBA00022679"/>
    </source>
</evidence>
<organism evidence="7 8">
    <name type="scientific">Pontibacter toksunensis</name>
    <dbReference type="NCBI Taxonomy" id="1332631"/>
    <lineage>
        <taxon>Bacteria</taxon>
        <taxon>Pseudomonadati</taxon>
        <taxon>Bacteroidota</taxon>
        <taxon>Cytophagia</taxon>
        <taxon>Cytophagales</taxon>
        <taxon>Hymenobacteraceae</taxon>
        <taxon>Pontibacter</taxon>
    </lineage>
</organism>
<evidence type="ECO:0000256" key="3">
    <source>
        <dbReference type="ARBA" id="ARBA00022676"/>
    </source>
</evidence>
<dbReference type="PANTHER" id="PTHR43646:SF2">
    <property type="entry name" value="GLYCOSYLTRANSFERASE 2-LIKE DOMAIN-CONTAINING PROTEIN"/>
    <property type="match status" value="1"/>
</dbReference>
<feature type="domain" description="Glycosyltransferase 2-like" evidence="6">
    <location>
        <begin position="41"/>
        <end position="179"/>
    </location>
</feature>
<dbReference type="Proteomes" id="UP001597641">
    <property type="component" value="Unassembled WGS sequence"/>
</dbReference>
<gene>
    <name evidence="7" type="ORF">ACFS7Z_11170</name>
</gene>
<dbReference type="EMBL" id="JBHUOX010000007">
    <property type="protein sequence ID" value="MFD3000925.1"/>
    <property type="molecule type" value="Genomic_DNA"/>
</dbReference>
<evidence type="ECO:0000313" key="7">
    <source>
        <dbReference type="EMBL" id="MFD3000925.1"/>
    </source>
</evidence>
<comment type="caution">
    <text evidence="7">The sequence shown here is derived from an EMBL/GenBank/DDBJ whole genome shotgun (WGS) entry which is preliminary data.</text>
</comment>
<dbReference type="InterPro" id="IPR001173">
    <property type="entry name" value="Glyco_trans_2-like"/>
</dbReference>
<dbReference type="Pfam" id="PF00535">
    <property type="entry name" value="Glycos_transf_2"/>
    <property type="match status" value="1"/>
</dbReference>
<keyword evidence="5" id="KW-0472">Membrane</keyword>